<dbReference type="GO" id="GO:0006508">
    <property type="term" value="P:proteolysis"/>
    <property type="evidence" value="ECO:0007669"/>
    <property type="project" value="UniProtKB-KW"/>
</dbReference>
<dbReference type="OrthoDB" id="3863715at2759"/>
<evidence type="ECO:0000256" key="2">
    <source>
        <dbReference type="ARBA" id="ARBA00022670"/>
    </source>
</evidence>
<gene>
    <name evidence="5" type="ORF">OS493_012376</name>
</gene>
<protein>
    <recommendedName>
        <fullName evidence="4">Ubiquitin-like protease family profile domain-containing protein</fullName>
    </recommendedName>
</protein>
<dbReference type="InterPro" id="IPR003653">
    <property type="entry name" value="Peptidase_C48_C"/>
</dbReference>
<dbReference type="EMBL" id="MU825878">
    <property type="protein sequence ID" value="KAJ7386042.1"/>
    <property type="molecule type" value="Genomic_DNA"/>
</dbReference>
<evidence type="ECO:0000256" key="3">
    <source>
        <dbReference type="ARBA" id="ARBA00022801"/>
    </source>
</evidence>
<dbReference type="AlphaFoldDB" id="A0A9W9ZQP7"/>
<evidence type="ECO:0000256" key="1">
    <source>
        <dbReference type="ARBA" id="ARBA00005234"/>
    </source>
</evidence>
<dbReference type="GO" id="GO:0008234">
    <property type="term" value="F:cysteine-type peptidase activity"/>
    <property type="evidence" value="ECO:0007669"/>
    <property type="project" value="InterPro"/>
</dbReference>
<feature type="domain" description="Ubiquitin-like protease family profile" evidence="4">
    <location>
        <begin position="271"/>
        <end position="373"/>
    </location>
</feature>
<comment type="caution">
    <text evidence="5">The sequence shown here is derived from an EMBL/GenBank/DDBJ whole genome shotgun (WGS) entry which is preliminary data.</text>
</comment>
<keyword evidence="2" id="KW-0645">Protease</keyword>
<dbReference type="InterPro" id="IPR038765">
    <property type="entry name" value="Papain-like_cys_pep_sf"/>
</dbReference>
<accession>A0A9W9ZQP7</accession>
<reference evidence="5" key="1">
    <citation type="submission" date="2023-01" db="EMBL/GenBank/DDBJ databases">
        <title>Genome assembly of the deep-sea coral Lophelia pertusa.</title>
        <authorList>
            <person name="Herrera S."/>
            <person name="Cordes E."/>
        </authorList>
    </citation>
    <scope>NUCLEOTIDE SEQUENCE</scope>
    <source>
        <strain evidence="5">USNM1676648</strain>
        <tissue evidence="5">Polyp</tissue>
    </source>
</reference>
<keyword evidence="3" id="KW-0378">Hydrolase</keyword>
<dbReference type="Proteomes" id="UP001163046">
    <property type="component" value="Unassembled WGS sequence"/>
</dbReference>
<evidence type="ECO:0000313" key="5">
    <source>
        <dbReference type="EMBL" id="KAJ7386042.1"/>
    </source>
</evidence>
<comment type="similarity">
    <text evidence="1">Belongs to the peptidase C48 family.</text>
</comment>
<sequence>MNVSGVAPQVKNPYSVASPFQVDDSVESEFSTQTLNTALLQINNEWNVTRLQALEATEHTIHRNILPSLKTKLKDFKKGDRVILSNPKLNLSSGLQHQSCDPFCPLNIIGVIIDALPGGMFKVQMEDGDEIAVRSLVAGQMALFREQTQSSSDGEDDTSSEQLNVKQIQDSVSAFAFAVRKEMYKKKLKLPSGISNESVGAQFDILYDCLVVVCWQLFLHCEEGHDCIKCLSGSGDCQHPCCQNLALKFVVKCGLMDNVPDDIIVAEQHVCSVTSRDLYTLKPNEWVNNVIIDYIGKDLMAECGDVFIAETLLVECLREEKYNQCLPVDFNVKKDNYKKFIFPVDTLSSDHWWCVIVDISKKQYMELDSECDA</sequence>
<dbReference type="Gene3D" id="3.40.395.10">
    <property type="entry name" value="Adenoviral Proteinase, Chain A"/>
    <property type="match status" value="1"/>
</dbReference>
<proteinExistence type="inferred from homology"/>
<keyword evidence="6" id="KW-1185">Reference proteome</keyword>
<evidence type="ECO:0000313" key="6">
    <source>
        <dbReference type="Proteomes" id="UP001163046"/>
    </source>
</evidence>
<name>A0A9W9ZQP7_9CNID</name>
<evidence type="ECO:0000259" key="4">
    <source>
        <dbReference type="PROSITE" id="PS50600"/>
    </source>
</evidence>
<dbReference type="SUPFAM" id="SSF54001">
    <property type="entry name" value="Cysteine proteinases"/>
    <property type="match status" value="1"/>
</dbReference>
<dbReference type="PROSITE" id="PS50600">
    <property type="entry name" value="ULP_PROTEASE"/>
    <property type="match status" value="1"/>
</dbReference>
<organism evidence="5 6">
    <name type="scientific">Desmophyllum pertusum</name>
    <dbReference type="NCBI Taxonomy" id="174260"/>
    <lineage>
        <taxon>Eukaryota</taxon>
        <taxon>Metazoa</taxon>
        <taxon>Cnidaria</taxon>
        <taxon>Anthozoa</taxon>
        <taxon>Hexacorallia</taxon>
        <taxon>Scleractinia</taxon>
        <taxon>Caryophylliina</taxon>
        <taxon>Caryophylliidae</taxon>
        <taxon>Desmophyllum</taxon>
    </lineage>
</organism>